<feature type="compositionally biased region" description="Low complexity" evidence="1">
    <location>
        <begin position="12"/>
        <end position="30"/>
    </location>
</feature>
<feature type="region of interest" description="Disordered" evidence="1">
    <location>
        <begin position="1"/>
        <end position="30"/>
    </location>
</feature>
<gene>
    <name evidence="2" type="ORF">MYCIT1_LOCUS32659</name>
</gene>
<evidence type="ECO:0000256" key="1">
    <source>
        <dbReference type="SAM" id="MobiDB-lite"/>
    </source>
</evidence>
<proteinExistence type="predicted"/>
<sequence>MYPINDTSSGGSTPQATYASSTSSPSSSCFSFDFPQPPVSPALRRMQSSPLFTAEETDAVREFLRRRWGAQIHAKARRIVDAAEPGLAVDTNLRELDFSWYAASPTTDAGSPREQQLELELELAGEALVQAPPPCHRLQSTRSTEHMGRDGIRPLHCGRVLRRAASLAAPESPLLTFETLPPVPSLVGHSAAAPRRQHRTALSVPLAGWVPVTTERPGGRRETSFMPGPILDRNIAPRSFMDLTPERDIRPRQDKNRVKKLLARASSSFAGLFSKAKK</sequence>
<reference evidence="2" key="1">
    <citation type="submission" date="2023-11" db="EMBL/GenBank/DDBJ databases">
        <authorList>
            <person name="De Vega J J."/>
            <person name="De Vega J J."/>
        </authorList>
    </citation>
    <scope>NUCLEOTIDE SEQUENCE</scope>
</reference>
<accession>A0AAD2HUT2</accession>
<evidence type="ECO:0000313" key="2">
    <source>
        <dbReference type="EMBL" id="CAK5281494.1"/>
    </source>
</evidence>
<keyword evidence="3" id="KW-1185">Reference proteome</keyword>
<comment type="caution">
    <text evidence="2">The sequence shown here is derived from an EMBL/GenBank/DDBJ whole genome shotgun (WGS) entry which is preliminary data.</text>
</comment>
<dbReference type="EMBL" id="CAVNYO010000444">
    <property type="protein sequence ID" value="CAK5281494.1"/>
    <property type="molecule type" value="Genomic_DNA"/>
</dbReference>
<organism evidence="2 3">
    <name type="scientific">Mycena citricolor</name>
    <dbReference type="NCBI Taxonomy" id="2018698"/>
    <lineage>
        <taxon>Eukaryota</taxon>
        <taxon>Fungi</taxon>
        <taxon>Dikarya</taxon>
        <taxon>Basidiomycota</taxon>
        <taxon>Agaricomycotina</taxon>
        <taxon>Agaricomycetes</taxon>
        <taxon>Agaricomycetidae</taxon>
        <taxon>Agaricales</taxon>
        <taxon>Marasmiineae</taxon>
        <taxon>Mycenaceae</taxon>
        <taxon>Mycena</taxon>
    </lineage>
</organism>
<dbReference type="AlphaFoldDB" id="A0AAD2HUT2"/>
<evidence type="ECO:0000313" key="3">
    <source>
        <dbReference type="Proteomes" id="UP001295794"/>
    </source>
</evidence>
<feature type="compositionally biased region" description="Polar residues" evidence="1">
    <location>
        <begin position="1"/>
        <end position="11"/>
    </location>
</feature>
<dbReference type="Proteomes" id="UP001295794">
    <property type="component" value="Unassembled WGS sequence"/>
</dbReference>
<protein>
    <submittedName>
        <fullName evidence="2">Uncharacterized protein</fullName>
    </submittedName>
</protein>
<name>A0AAD2HUT2_9AGAR</name>